<reference evidence="1 2" key="1">
    <citation type="journal article" date="2015" name="Fungal Genet. Biol.">
        <title>Evolution of novel wood decay mechanisms in Agaricales revealed by the genome sequences of Fistulina hepatica and Cylindrobasidium torrendii.</title>
        <authorList>
            <person name="Floudas D."/>
            <person name="Held B.W."/>
            <person name="Riley R."/>
            <person name="Nagy L.G."/>
            <person name="Koehler G."/>
            <person name="Ransdell A.S."/>
            <person name="Younus H."/>
            <person name="Chow J."/>
            <person name="Chiniquy J."/>
            <person name="Lipzen A."/>
            <person name="Tritt A."/>
            <person name="Sun H."/>
            <person name="Haridas S."/>
            <person name="LaButti K."/>
            <person name="Ohm R.A."/>
            <person name="Kues U."/>
            <person name="Blanchette R.A."/>
            <person name="Grigoriev I.V."/>
            <person name="Minto R.E."/>
            <person name="Hibbett D.S."/>
        </authorList>
    </citation>
    <scope>NUCLEOTIDE SEQUENCE [LARGE SCALE GENOMIC DNA]</scope>
    <source>
        <strain evidence="1 2">ATCC 64428</strain>
    </source>
</reference>
<name>A0A0D7A773_9AGAR</name>
<evidence type="ECO:0000313" key="1">
    <source>
        <dbReference type="EMBL" id="KIY46234.1"/>
    </source>
</evidence>
<sequence length="282" mass="30247">MGKTQGVSHKVIISGYAAGQQLGKKPTKLSLKDQQQEKVLIQQHVKEGVKGLSHSERELLQDYTTGNAAASSVQEDAQVNTMIQDMTDGGAAEDDWVDVPTDDGTDKFMGIIQESIFRYRGHHNKRTWAERATRLEQNWTPVMPTLIQAYLAWKYPPTQQAQPSCVSTPDPPAASAISPVVPAVSNMPNIVSSMPFASNMPTPNPTAVPRISACPAATASLDAMDLSSDPMAAPAAVVQSNVMMERDFNSTTHGDVNMADNRATGPCTMAPLASELAAVQSL</sequence>
<organism evidence="1 2">
    <name type="scientific">Fistulina hepatica ATCC 64428</name>
    <dbReference type="NCBI Taxonomy" id="1128425"/>
    <lineage>
        <taxon>Eukaryota</taxon>
        <taxon>Fungi</taxon>
        <taxon>Dikarya</taxon>
        <taxon>Basidiomycota</taxon>
        <taxon>Agaricomycotina</taxon>
        <taxon>Agaricomycetes</taxon>
        <taxon>Agaricomycetidae</taxon>
        <taxon>Agaricales</taxon>
        <taxon>Fistulinaceae</taxon>
        <taxon>Fistulina</taxon>
    </lineage>
</organism>
<dbReference type="OrthoDB" id="2689725at2759"/>
<accession>A0A0D7A773</accession>
<dbReference type="EMBL" id="KN882040">
    <property type="protein sequence ID" value="KIY46234.1"/>
    <property type="molecule type" value="Genomic_DNA"/>
</dbReference>
<gene>
    <name evidence="1" type="ORF">FISHEDRAFT_75839</name>
</gene>
<protein>
    <submittedName>
        <fullName evidence="1">Uncharacterized protein</fullName>
    </submittedName>
</protein>
<dbReference type="Proteomes" id="UP000054144">
    <property type="component" value="Unassembled WGS sequence"/>
</dbReference>
<proteinExistence type="predicted"/>
<keyword evidence="2" id="KW-1185">Reference proteome</keyword>
<dbReference type="AlphaFoldDB" id="A0A0D7A773"/>
<evidence type="ECO:0000313" key="2">
    <source>
        <dbReference type="Proteomes" id="UP000054144"/>
    </source>
</evidence>